<keyword evidence="1" id="KW-0472">Membrane</keyword>
<keyword evidence="3" id="KW-1185">Reference proteome</keyword>
<reference evidence="2 3" key="1">
    <citation type="submission" date="2019-06" db="EMBL/GenBank/DDBJ databases">
        <title>Draft genome of C. phoceense Strain 272.</title>
        <authorList>
            <person name="Pacheco L.G.C."/>
            <person name="Barberis C.M."/>
            <person name="Almuzara M.N."/>
            <person name="Traglia G.M."/>
            <person name="Santos C.S."/>
            <person name="Rocha D.J.P.G."/>
            <person name="Aguiar E.R.G.R."/>
            <person name="Vay C.A."/>
        </authorList>
    </citation>
    <scope>NUCLEOTIDE SEQUENCE [LARGE SCALE GENOMIC DNA]</scope>
    <source>
        <strain evidence="2 3">272</strain>
    </source>
</reference>
<feature type="transmembrane region" description="Helical" evidence="1">
    <location>
        <begin position="103"/>
        <end position="125"/>
    </location>
</feature>
<gene>
    <name evidence="2" type="ORF">EJK80_02055</name>
</gene>
<comment type="caution">
    <text evidence="2">The sequence shown here is derived from an EMBL/GenBank/DDBJ whole genome shotgun (WGS) entry which is preliminary data.</text>
</comment>
<keyword evidence="1" id="KW-1133">Transmembrane helix</keyword>
<organism evidence="2 3">
    <name type="scientific">Corynebacterium phoceense</name>
    <dbReference type="NCBI Taxonomy" id="1686286"/>
    <lineage>
        <taxon>Bacteria</taxon>
        <taxon>Bacillati</taxon>
        <taxon>Actinomycetota</taxon>
        <taxon>Actinomycetes</taxon>
        <taxon>Mycobacteriales</taxon>
        <taxon>Corynebacteriaceae</taxon>
        <taxon>Corynebacterium</taxon>
    </lineage>
</organism>
<dbReference type="Proteomes" id="UP000318080">
    <property type="component" value="Unassembled WGS sequence"/>
</dbReference>
<dbReference type="EMBL" id="VHIR01000002">
    <property type="protein sequence ID" value="TQE44391.1"/>
    <property type="molecule type" value="Genomic_DNA"/>
</dbReference>
<protein>
    <submittedName>
        <fullName evidence="2">DUF3592 domain-containing protein</fullName>
    </submittedName>
</protein>
<dbReference type="AlphaFoldDB" id="A0A540R9H1"/>
<proteinExistence type="predicted"/>
<sequence length="133" mass="14458">MSRRRVRQVLLAVYAVALLGAFAMVAGPFMNDRSIAVEPGRALATVTNVGWLRTSVDFQDSQGLYHSPPTGLIYPTGLGEGQKVWVTYKLSNPDLVKVEGREWTLSIIPALSVAVVASLIFGLAWRGTSLKKN</sequence>
<accession>A0A540R9H1</accession>
<evidence type="ECO:0000313" key="3">
    <source>
        <dbReference type="Proteomes" id="UP000318080"/>
    </source>
</evidence>
<evidence type="ECO:0000256" key="1">
    <source>
        <dbReference type="SAM" id="Phobius"/>
    </source>
</evidence>
<evidence type="ECO:0000313" key="2">
    <source>
        <dbReference type="EMBL" id="TQE44391.1"/>
    </source>
</evidence>
<name>A0A540R9H1_9CORY</name>
<dbReference type="STRING" id="1686286.GCA_900092335_00445"/>
<keyword evidence="1" id="KW-0812">Transmembrane</keyword>